<keyword evidence="12" id="KW-0829">Tyrosine-protein kinase</keyword>
<dbReference type="PANTHER" id="PTHR32309:SF32">
    <property type="entry name" value="TYROSINE-PROTEIN KINASE ETK-RELATED"/>
    <property type="match status" value="1"/>
</dbReference>
<dbReference type="Gene3D" id="3.40.50.300">
    <property type="entry name" value="P-loop containing nucleotide triphosphate hydrolases"/>
    <property type="match status" value="1"/>
</dbReference>
<comment type="caution">
    <text evidence="18">The sequence shown here is derived from an EMBL/GenBank/DDBJ whole genome shotgun (WGS) entry which is preliminary data.</text>
</comment>
<dbReference type="SUPFAM" id="SSF52540">
    <property type="entry name" value="P-loop containing nucleoside triphosphate hydrolases"/>
    <property type="match status" value="1"/>
</dbReference>
<gene>
    <name evidence="18" type="ORF">AMYX_29030</name>
</gene>
<keyword evidence="19" id="KW-1185">Reference proteome</keyword>
<comment type="catalytic activity">
    <reaction evidence="13">
        <text>L-tyrosyl-[protein] + ATP = O-phospho-L-tyrosyl-[protein] + ADP + H(+)</text>
        <dbReference type="Rhea" id="RHEA:10596"/>
        <dbReference type="Rhea" id="RHEA-COMP:10136"/>
        <dbReference type="Rhea" id="RHEA-COMP:20101"/>
        <dbReference type="ChEBI" id="CHEBI:15378"/>
        <dbReference type="ChEBI" id="CHEBI:30616"/>
        <dbReference type="ChEBI" id="CHEBI:46858"/>
        <dbReference type="ChEBI" id="CHEBI:61978"/>
        <dbReference type="ChEBI" id="CHEBI:456216"/>
    </reaction>
</comment>
<keyword evidence="9" id="KW-0067">ATP-binding</keyword>
<evidence type="ECO:0000256" key="7">
    <source>
        <dbReference type="ARBA" id="ARBA00022741"/>
    </source>
</evidence>
<keyword evidence="5" id="KW-0808">Transferase</keyword>
<sequence length="767" mass="80405">MGQEEASERQEAPPEEHQVAPEPGPATPRRELPSAAAGLTLREDELTARELGRALAARWRTLLASTLGALAAAALYLGAAPPVHRATMSLQVSDPQSLGVRLRLAQPAFEPPRTTEGHAEILRSRSVLGPVVDALGLDVVAEPSRFPIFGGAAARARQAPVAPPLDLPRLARWAWGGERIAVARLDVPEDLAGERLTLTAEGADAFRLALPSGRVLLAGRVGEPARAAYGAGRLELLVSELAARPGTEFHLEKLRREDAIAALRDGLWIEETVKGAGVMSVWLDGPDPARLAAVLAELARSYLRQDAERRAAETAARRALLDARLPEAAARVDEAEAALVRYRTSRGIVDLPLQAKAAVDRSAELEALTSDLASEQRLLSTRYTDQHPDAAALERRLTAAREERAALDPRVRALPDDQRGAAGLARSASVATRLDGLLSAQAQRMSLAQAWTLGEARARLLDAPAVSAAPVRPAAPATWLLALFLGLGGGGALILARRAGDAAASDPLALERATGLQVMAAVPHSRREATLGRRRRARRVPLAADSPDDPSIESLRGLRTALGCALESRGRVVAVSSPSAGAGKSFLCANLAQLAAAAGMRVLLVDADLRRGTVHRSFAAETQPGLADVLTGAATVEQATRSTGTPGLELMARGTAAALPAELLSSPRMQELCASAARRYDLVLLDAPPVLEIPDPVLVARCASLNLLVVRVGRRPASELALALERYAHVGAAVHGAILNDTKAPAIACARSPDSGGGGPAARAAGR</sequence>
<dbReference type="Pfam" id="PF13614">
    <property type="entry name" value="AAA_31"/>
    <property type="match status" value="1"/>
</dbReference>
<dbReference type="GO" id="GO:0004713">
    <property type="term" value="F:protein tyrosine kinase activity"/>
    <property type="evidence" value="ECO:0007669"/>
    <property type="project" value="UniProtKB-KW"/>
</dbReference>
<dbReference type="Pfam" id="PF02706">
    <property type="entry name" value="Wzz"/>
    <property type="match status" value="1"/>
</dbReference>
<keyword evidence="8 18" id="KW-0418">Kinase</keyword>
<dbReference type="Proteomes" id="UP000503640">
    <property type="component" value="Unassembled WGS sequence"/>
</dbReference>
<evidence type="ECO:0000313" key="19">
    <source>
        <dbReference type="Proteomes" id="UP000503640"/>
    </source>
</evidence>
<evidence type="ECO:0000256" key="11">
    <source>
        <dbReference type="ARBA" id="ARBA00023136"/>
    </source>
</evidence>
<dbReference type="InterPro" id="IPR027417">
    <property type="entry name" value="P-loop_NTPase"/>
</dbReference>
<evidence type="ECO:0000259" key="16">
    <source>
        <dbReference type="Pfam" id="PF02706"/>
    </source>
</evidence>
<feature type="compositionally biased region" description="Basic and acidic residues" evidence="14">
    <location>
        <begin position="1"/>
        <end position="19"/>
    </location>
</feature>
<evidence type="ECO:0000256" key="12">
    <source>
        <dbReference type="ARBA" id="ARBA00023137"/>
    </source>
</evidence>
<comment type="similarity">
    <text evidence="2">Belongs to the etk/wzc family.</text>
</comment>
<dbReference type="AlphaFoldDB" id="A0A7I9VP29"/>
<evidence type="ECO:0000256" key="3">
    <source>
        <dbReference type="ARBA" id="ARBA00022475"/>
    </source>
</evidence>
<comment type="subcellular location">
    <subcellularLocation>
        <location evidence="1">Cell inner membrane</location>
        <topology evidence="1">Multi-pass membrane protein</topology>
    </subcellularLocation>
</comment>
<evidence type="ECO:0000256" key="15">
    <source>
        <dbReference type="SAM" id="Phobius"/>
    </source>
</evidence>
<proteinExistence type="inferred from homology"/>
<dbReference type="Pfam" id="PF23607">
    <property type="entry name" value="WZC_N"/>
    <property type="match status" value="1"/>
</dbReference>
<dbReference type="InterPro" id="IPR050445">
    <property type="entry name" value="Bact_polysacc_biosynth/exp"/>
</dbReference>
<evidence type="ECO:0000256" key="13">
    <source>
        <dbReference type="ARBA" id="ARBA00053015"/>
    </source>
</evidence>
<dbReference type="RefSeq" id="WP_176066467.1">
    <property type="nucleotide sequence ID" value="NZ_BJTG01000007.1"/>
</dbReference>
<dbReference type="CDD" id="cd05387">
    <property type="entry name" value="BY-kinase"/>
    <property type="match status" value="1"/>
</dbReference>
<dbReference type="EMBL" id="BJTG01000007">
    <property type="protein sequence ID" value="GEJ58162.1"/>
    <property type="molecule type" value="Genomic_DNA"/>
</dbReference>
<dbReference type="GO" id="GO:0005524">
    <property type="term" value="F:ATP binding"/>
    <property type="evidence" value="ECO:0007669"/>
    <property type="project" value="UniProtKB-KW"/>
</dbReference>
<feature type="domain" description="AAA" evidence="17">
    <location>
        <begin position="571"/>
        <end position="693"/>
    </location>
</feature>
<keyword evidence="11 15" id="KW-0472">Membrane</keyword>
<keyword evidence="3" id="KW-1003">Cell membrane</keyword>
<dbReference type="InterPro" id="IPR005702">
    <property type="entry name" value="Wzc-like_C"/>
</dbReference>
<evidence type="ECO:0000256" key="9">
    <source>
        <dbReference type="ARBA" id="ARBA00022840"/>
    </source>
</evidence>
<feature type="transmembrane region" description="Helical" evidence="15">
    <location>
        <begin position="59"/>
        <end position="79"/>
    </location>
</feature>
<dbReference type="InterPro" id="IPR025669">
    <property type="entry name" value="AAA_dom"/>
</dbReference>
<evidence type="ECO:0000256" key="14">
    <source>
        <dbReference type="SAM" id="MobiDB-lite"/>
    </source>
</evidence>
<dbReference type="PANTHER" id="PTHR32309">
    <property type="entry name" value="TYROSINE-PROTEIN KINASE"/>
    <property type="match status" value="1"/>
</dbReference>
<evidence type="ECO:0000313" key="18">
    <source>
        <dbReference type="EMBL" id="GEJ58162.1"/>
    </source>
</evidence>
<evidence type="ECO:0000256" key="5">
    <source>
        <dbReference type="ARBA" id="ARBA00022679"/>
    </source>
</evidence>
<evidence type="ECO:0000256" key="10">
    <source>
        <dbReference type="ARBA" id="ARBA00022989"/>
    </source>
</evidence>
<feature type="region of interest" description="Disordered" evidence="14">
    <location>
        <begin position="1"/>
        <end position="31"/>
    </location>
</feature>
<keyword evidence="4" id="KW-0997">Cell inner membrane</keyword>
<dbReference type="NCBIfam" id="TIGR01007">
    <property type="entry name" value="eps_fam"/>
    <property type="match status" value="1"/>
</dbReference>
<evidence type="ECO:0000256" key="1">
    <source>
        <dbReference type="ARBA" id="ARBA00004429"/>
    </source>
</evidence>
<accession>A0A7I9VP29</accession>
<evidence type="ECO:0000259" key="17">
    <source>
        <dbReference type="Pfam" id="PF13614"/>
    </source>
</evidence>
<name>A0A7I9VP29_9BACT</name>
<evidence type="ECO:0000256" key="8">
    <source>
        <dbReference type="ARBA" id="ARBA00022777"/>
    </source>
</evidence>
<evidence type="ECO:0000256" key="4">
    <source>
        <dbReference type="ARBA" id="ARBA00022519"/>
    </source>
</evidence>
<dbReference type="GO" id="GO:0005886">
    <property type="term" value="C:plasma membrane"/>
    <property type="evidence" value="ECO:0007669"/>
    <property type="project" value="UniProtKB-SubCell"/>
</dbReference>
<feature type="domain" description="Polysaccharide chain length determinant N-terminal" evidence="16">
    <location>
        <begin position="45"/>
        <end position="134"/>
    </location>
</feature>
<evidence type="ECO:0000256" key="2">
    <source>
        <dbReference type="ARBA" id="ARBA00008883"/>
    </source>
</evidence>
<reference evidence="19" key="1">
    <citation type="journal article" date="2020" name="Appl. Environ. Microbiol.">
        <title>Diazotrophic Anaeromyxobacter Isolates from Soils.</title>
        <authorList>
            <person name="Masuda Y."/>
            <person name="Yamanaka H."/>
            <person name="Xu Z.X."/>
            <person name="Shiratori Y."/>
            <person name="Aono T."/>
            <person name="Amachi S."/>
            <person name="Senoo K."/>
            <person name="Itoh H."/>
        </authorList>
    </citation>
    <scope>NUCLEOTIDE SEQUENCE [LARGE SCALE GENOMIC DNA]</scope>
    <source>
        <strain evidence="19">R267</strain>
    </source>
</reference>
<keyword evidence="7" id="KW-0547">Nucleotide-binding</keyword>
<protein>
    <submittedName>
        <fullName evidence="18">Tyrosine kinase BceF</fullName>
    </submittedName>
</protein>
<keyword evidence="6 15" id="KW-0812">Transmembrane</keyword>
<organism evidence="18 19">
    <name type="scientific">Anaeromyxobacter diazotrophicus</name>
    <dbReference type="NCBI Taxonomy" id="2590199"/>
    <lineage>
        <taxon>Bacteria</taxon>
        <taxon>Pseudomonadati</taxon>
        <taxon>Myxococcota</taxon>
        <taxon>Myxococcia</taxon>
        <taxon>Myxococcales</taxon>
        <taxon>Cystobacterineae</taxon>
        <taxon>Anaeromyxobacteraceae</taxon>
        <taxon>Anaeromyxobacter</taxon>
    </lineage>
</organism>
<dbReference type="InterPro" id="IPR003856">
    <property type="entry name" value="LPS_length_determ_N"/>
</dbReference>
<keyword evidence="10 15" id="KW-1133">Transmembrane helix</keyword>
<evidence type="ECO:0000256" key="6">
    <source>
        <dbReference type="ARBA" id="ARBA00022692"/>
    </source>
</evidence>